<dbReference type="Proteomes" id="UP001603857">
    <property type="component" value="Unassembled WGS sequence"/>
</dbReference>
<dbReference type="PANTHER" id="PTHR45614">
    <property type="entry name" value="MYB PROTEIN-RELATED"/>
    <property type="match status" value="1"/>
</dbReference>
<gene>
    <name evidence="5" type="ORF">Fmac_001395</name>
</gene>
<dbReference type="AlphaFoldDB" id="A0ABD1NH00"/>
<accession>A0ABD1NH00</accession>
<protein>
    <recommendedName>
        <fullName evidence="4">HTH myb-type domain-containing protein</fullName>
    </recommendedName>
</protein>
<evidence type="ECO:0000256" key="3">
    <source>
        <dbReference type="SAM" id="MobiDB-lite"/>
    </source>
</evidence>
<evidence type="ECO:0000259" key="4">
    <source>
        <dbReference type="PROSITE" id="PS51294"/>
    </source>
</evidence>
<feature type="compositionally biased region" description="Polar residues" evidence="3">
    <location>
        <begin position="206"/>
        <end position="222"/>
    </location>
</feature>
<dbReference type="PANTHER" id="PTHR45614:SF259">
    <property type="entry name" value="MYB DOMAIN PROTEIN 89-RELATED"/>
    <property type="match status" value="1"/>
</dbReference>
<proteinExistence type="predicted"/>
<feature type="region of interest" description="Disordered" evidence="3">
    <location>
        <begin position="202"/>
        <end position="244"/>
    </location>
</feature>
<organism evidence="5 6">
    <name type="scientific">Flemingia macrophylla</name>
    <dbReference type="NCBI Taxonomy" id="520843"/>
    <lineage>
        <taxon>Eukaryota</taxon>
        <taxon>Viridiplantae</taxon>
        <taxon>Streptophyta</taxon>
        <taxon>Embryophyta</taxon>
        <taxon>Tracheophyta</taxon>
        <taxon>Spermatophyta</taxon>
        <taxon>Magnoliopsida</taxon>
        <taxon>eudicotyledons</taxon>
        <taxon>Gunneridae</taxon>
        <taxon>Pentapetalae</taxon>
        <taxon>rosids</taxon>
        <taxon>fabids</taxon>
        <taxon>Fabales</taxon>
        <taxon>Fabaceae</taxon>
        <taxon>Papilionoideae</taxon>
        <taxon>50 kb inversion clade</taxon>
        <taxon>NPAAA clade</taxon>
        <taxon>indigoferoid/millettioid clade</taxon>
        <taxon>Phaseoleae</taxon>
        <taxon>Flemingia</taxon>
    </lineage>
</organism>
<dbReference type="InterPro" id="IPR017930">
    <property type="entry name" value="Myb_dom"/>
</dbReference>
<sequence>MIEFSNPIYSSLRIFATSGNKLAFPVYSWVDEGAFVPDSLGNPLLDSQGRSYRYTNFFSSRPTYGPEYYYLPQAPPPAPLRILIKPPIFGLRLRPPPSPIRLEDKFLHPTSDYFLAKHFPALLNSDPHHTPPEPPLSPRKLAITPVLPVYEEGVYSCTPYMDDFVFTPSEDYQLLPSDAITSLPPPKYKRRIYSREVIKQQPWTPPQGTCQHVQPVRTQPTNSPSPPRRKRKTPIRSSLVYTPSSPPPFPKVEFLEPFRQFSSIPFPLYRTPSLLDQAIFGHLKMCTETPIQLYIPPSLFLPADATLLIAPDRIHPCLPPIDNNKLKDSKLPAQSMPKPTRKSYRLRWFNQIDPRINRRSFSEEEKDRLLAAHKTYGNKWAMIH</sequence>
<comment type="caution">
    <text evidence="5">The sequence shown here is derived from an EMBL/GenBank/DDBJ whole genome shotgun (WGS) entry which is preliminary data.</text>
</comment>
<keyword evidence="6" id="KW-1185">Reference proteome</keyword>
<reference evidence="5 6" key="1">
    <citation type="submission" date="2024-08" db="EMBL/GenBank/DDBJ databases">
        <title>Insights into the chromosomal genome structure of Flemingia macrophylla.</title>
        <authorList>
            <person name="Ding Y."/>
            <person name="Zhao Y."/>
            <person name="Bi W."/>
            <person name="Wu M."/>
            <person name="Zhao G."/>
            <person name="Gong Y."/>
            <person name="Li W."/>
            <person name="Zhang P."/>
        </authorList>
    </citation>
    <scope>NUCLEOTIDE SEQUENCE [LARGE SCALE GENOMIC DNA]</scope>
    <source>
        <strain evidence="5">DYQJB</strain>
        <tissue evidence="5">Leaf</tissue>
    </source>
</reference>
<keyword evidence="2" id="KW-0539">Nucleus</keyword>
<evidence type="ECO:0000256" key="2">
    <source>
        <dbReference type="ARBA" id="ARBA00023242"/>
    </source>
</evidence>
<evidence type="ECO:0000256" key="1">
    <source>
        <dbReference type="ARBA" id="ARBA00004123"/>
    </source>
</evidence>
<dbReference type="InterPro" id="IPR009057">
    <property type="entry name" value="Homeodomain-like_sf"/>
</dbReference>
<dbReference type="SUPFAM" id="SSF46689">
    <property type="entry name" value="Homeodomain-like"/>
    <property type="match status" value="1"/>
</dbReference>
<dbReference type="PROSITE" id="PS51294">
    <property type="entry name" value="HTH_MYB"/>
    <property type="match status" value="1"/>
</dbReference>
<comment type="subcellular location">
    <subcellularLocation>
        <location evidence="1">Nucleus</location>
    </subcellularLocation>
</comment>
<name>A0ABD1NH00_9FABA</name>
<dbReference type="GO" id="GO:0005634">
    <property type="term" value="C:nucleus"/>
    <property type="evidence" value="ECO:0007669"/>
    <property type="project" value="UniProtKB-SubCell"/>
</dbReference>
<dbReference type="InterPro" id="IPR050560">
    <property type="entry name" value="MYB_TF"/>
</dbReference>
<dbReference type="EMBL" id="JBGMDY010000001">
    <property type="protein sequence ID" value="KAL2347395.1"/>
    <property type="molecule type" value="Genomic_DNA"/>
</dbReference>
<evidence type="ECO:0000313" key="6">
    <source>
        <dbReference type="Proteomes" id="UP001603857"/>
    </source>
</evidence>
<evidence type="ECO:0000313" key="5">
    <source>
        <dbReference type="EMBL" id="KAL2347395.1"/>
    </source>
</evidence>
<feature type="domain" description="HTH myb-type" evidence="4">
    <location>
        <begin position="353"/>
        <end position="384"/>
    </location>
</feature>